<accession>A0A2P2KKP0</accession>
<evidence type="ECO:0000313" key="1">
    <source>
        <dbReference type="EMBL" id="MBX06285.1"/>
    </source>
</evidence>
<proteinExistence type="predicted"/>
<protein>
    <submittedName>
        <fullName evidence="1">Uncharacterized protein</fullName>
    </submittedName>
</protein>
<sequence length="103" mass="11427">MPSSSSVQLLTLAFSFESSSVASVEVEFRAVNFPKDSFASPKKSFTLSSTVLSWSCVGSSITSVVEMAALRLPFSCIFDISFQAMKWKHPLLLFLPKYEVFIM</sequence>
<dbReference type="EMBL" id="GGEC01025801">
    <property type="protein sequence ID" value="MBX06285.1"/>
    <property type="molecule type" value="Transcribed_RNA"/>
</dbReference>
<organism evidence="1">
    <name type="scientific">Rhizophora mucronata</name>
    <name type="common">Asiatic mangrove</name>
    <dbReference type="NCBI Taxonomy" id="61149"/>
    <lineage>
        <taxon>Eukaryota</taxon>
        <taxon>Viridiplantae</taxon>
        <taxon>Streptophyta</taxon>
        <taxon>Embryophyta</taxon>
        <taxon>Tracheophyta</taxon>
        <taxon>Spermatophyta</taxon>
        <taxon>Magnoliopsida</taxon>
        <taxon>eudicotyledons</taxon>
        <taxon>Gunneridae</taxon>
        <taxon>Pentapetalae</taxon>
        <taxon>rosids</taxon>
        <taxon>fabids</taxon>
        <taxon>Malpighiales</taxon>
        <taxon>Rhizophoraceae</taxon>
        <taxon>Rhizophora</taxon>
    </lineage>
</organism>
<dbReference type="AlphaFoldDB" id="A0A2P2KKP0"/>
<reference evidence="1" key="1">
    <citation type="submission" date="2018-02" db="EMBL/GenBank/DDBJ databases">
        <title>Rhizophora mucronata_Transcriptome.</title>
        <authorList>
            <person name="Meera S.P."/>
            <person name="Sreeshan A."/>
            <person name="Augustine A."/>
        </authorList>
    </citation>
    <scope>NUCLEOTIDE SEQUENCE</scope>
    <source>
        <tissue evidence="1">Leaf</tissue>
    </source>
</reference>
<name>A0A2P2KKP0_RHIMU</name>